<protein>
    <submittedName>
        <fullName evidence="2">Uncharacterized protein</fullName>
    </submittedName>
</protein>
<organism evidence="2 3">
    <name type="scientific">Zizania palustris</name>
    <name type="common">Northern wild rice</name>
    <dbReference type="NCBI Taxonomy" id="103762"/>
    <lineage>
        <taxon>Eukaryota</taxon>
        <taxon>Viridiplantae</taxon>
        <taxon>Streptophyta</taxon>
        <taxon>Embryophyta</taxon>
        <taxon>Tracheophyta</taxon>
        <taxon>Spermatophyta</taxon>
        <taxon>Magnoliopsida</taxon>
        <taxon>Liliopsida</taxon>
        <taxon>Poales</taxon>
        <taxon>Poaceae</taxon>
        <taxon>BOP clade</taxon>
        <taxon>Oryzoideae</taxon>
        <taxon>Oryzeae</taxon>
        <taxon>Zizaniinae</taxon>
        <taxon>Zizania</taxon>
    </lineage>
</organism>
<accession>A0A8J5VBZ1</accession>
<name>A0A8J5VBZ1_ZIZPA</name>
<dbReference type="AlphaFoldDB" id="A0A8J5VBZ1"/>
<evidence type="ECO:0000313" key="3">
    <source>
        <dbReference type="Proteomes" id="UP000729402"/>
    </source>
</evidence>
<reference evidence="2" key="1">
    <citation type="journal article" date="2021" name="bioRxiv">
        <title>Whole Genome Assembly and Annotation of Northern Wild Rice, Zizania palustris L., Supports a Whole Genome Duplication in the Zizania Genus.</title>
        <authorList>
            <person name="Haas M."/>
            <person name="Kono T."/>
            <person name="Macchietto M."/>
            <person name="Millas R."/>
            <person name="McGilp L."/>
            <person name="Shao M."/>
            <person name="Duquette J."/>
            <person name="Hirsch C.N."/>
            <person name="Kimball J."/>
        </authorList>
    </citation>
    <scope>NUCLEOTIDE SEQUENCE</scope>
    <source>
        <tissue evidence="2">Fresh leaf tissue</tissue>
    </source>
</reference>
<evidence type="ECO:0000256" key="1">
    <source>
        <dbReference type="SAM" id="MobiDB-lite"/>
    </source>
</evidence>
<sequence length="84" mass="8535">MGDDRSPLKASVVVDCRALAAWGSGSRPLRVEALGARGVGGSGARPTGDGRRAMGDGRSRAGASAVGGRRRQGGKQGFSLQARR</sequence>
<reference evidence="2" key="2">
    <citation type="submission" date="2021-02" db="EMBL/GenBank/DDBJ databases">
        <authorList>
            <person name="Kimball J.A."/>
            <person name="Haas M.W."/>
            <person name="Macchietto M."/>
            <person name="Kono T."/>
            <person name="Duquette J."/>
            <person name="Shao M."/>
        </authorList>
    </citation>
    <scope>NUCLEOTIDE SEQUENCE</scope>
    <source>
        <tissue evidence="2">Fresh leaf tissue</tissue>
    </source>
</reference>
<evidence type="ECO:0000313" key="2">
    <source>
        <dbReference type="EMBL" id="KAG8059985.1"/>
    </source>
</evidence>
<feature type="compositionally biased region" description="Basic and acidic residues" evidence="1">
    <location>
        <begin position="48"/>
        <end position="59"/>
    </location>
</feature>
<dbReference type="Proteomes" id="UP000729402">
    <property type="component" value="Unassembled WGS sequence"/>
</dbReference>
<proteinExistence type="predicted"/>
<comment type="caution">
    <text evidence="2">The sequence shown here is derived from an EMBL/GenBank/DDBJ whole genome shotgun (WGS) entry which is preliminary data.</text>
</comment>
<keyword evidence="3" id="KW-1185">Reference proteome</keyword>
<gene>
    <name evidence="2" type="ORF">GUJ93_ZPchr0002g23045</name>
</gene>
<dbReference type="EMBL" id="JAAALK010000287">
    <property type="protein sequence ID" value="KAG8059985.1"/>
    <property type="molecule type" value="Genomic_DNA"/>
</dbReference>
<feature type="region of interest" description="Disordered" evidence="1">
    <location>
        <begin position="37"/>
        <end position="84"/>
    </location>
</feature>